<dbReference type="Proteomes" id="UP000663869">
    <property type="component" value="Unassembled WGS sequence"/>
</dbReference>
<proteinExistence type="predicted"/>
<dbReference type="Proteomes" id="UP000663825">
    <property type="component" value="Unassembled WGS sequence"/>
</dbReference>
<organism evidence="2 4">
    <name type="scientific">Rotaria socialis</name>
    <dbReference type="NCBI Taxonomy" id="392032"/>
    <lineage>
        <taxon>Eukaryota</taxon>
        <taxon>Metazoa</taxon>
        <taxon>Spiralia</taxon>
        <taxon>Gnathifera</taxon>
        <taxon>Rotifera</taxon>
        <taxon>Eurotatoria</taxon>
        <taxon>Bdelloidea</taxon>
        <taxon>Philodinida</taxon>
        <taxon>Philodinidae</taxon>
        <taxon>Rotaria</taxon>
    </lineage>
</organism>
<dbReference type="Proteomes" id="UP000663833">
    <property type="component" value="Unassembled WGS sequence"/>
</dbReference>
<dbReference type="EMBL" id="CAJNXB010003700">
    <property type="protein sequence ID" value="CAF3332151.1"/>
    <property type="molecule type" value="Genomic_DNA"/>
</dbReference>
<dbReference type="OrthoDB" id="10033121at2759"/>
<gene>
    <name evidence="3" type="ORF">FME351_LOCUS29204</name>
    <name evidence="2" type="ORF">LUA448_LOCUS30607</name>
    <name evidence="1" type="ORF">TIS948_LOCUS21457</name>
</gene>
<name>A0A818NCS1_9BILA</name>
<evidence type="ECO:0000313" key="1">
    <source>
        <dbReference type="EMBL" id="CAF3332151.1"/>
    </source>
</evidence>
<dbReference type="EMBL" id="CAJNYU010004070">
    <property type="protein sequence ID" value="CAF3723305.1"/>
    <property type="molecule type" value="Genomic_DNA"/>
</dbReference>
<evidence type="ECO:0000313" key="2">
    <source>
        <dbReference type="EMBL" id="CAF3604461.1"/>
    </source>
</evidence>
<sequence>TRLLNQHVCDNSKADGTSTQQSLATFYITKTSKLKESEVLKVKDLQAKRICQNIRLFSIVKDDGLRHLIQECISIGARHRHGNIDVDQVLRGADVTAVHVSKLADRIDFV</sequence>
<evidence type="ECO:0000313" key="3">
    <source>
        <dbReference type="EMBL" id="CAF3723305.1"/>
    </source>
</evidence>
<evidence type="ECO:0000313" key="4">
    <source>
        <dbReference type="Proteomes" id="UP000663833"/>
    </source>
</evidence>
<feature type="non-terminal residue" evidence="2">
    <location>
        <position position="1"/>
    </location>
</feature>
<dbReference type="Gene3D" id="1.10.10.1070">
    <property type="entry name" value="Zinc finger, BED domain-containing"/>
    <property type="match status" value="1"/>
</dbReference>
<dbReference type="AlphaFoldDB" id="A0A818NCS1"/>
<protein>
    <submittedName>
        <fullName evidence="2">Uncharacterized protein</fullName>
    </submittedName>
</protein>
<accession>A0A818NCS1</accession>
<dbReference type="EMBL" id="CAJNYD010004481">
    <property type="protein sequence ID" value="CAF3604461.1"/>
    <property type="molecule type" value="Genomic_DNA"/>
</dbReference>
<comment type="caution">
    <text evidence="2">The sequence shown here is derived from an EMBL/GenBank/DDBJ whole genome shotgun (WGS) entry which is preliminary data.</text>
</comment>
<reference evidence="2" key="1">
    <citation type="submission" date="2021-02" db="EMBL/GenBank/DDBJ databases">
        <authorList>
            <person name="Nowell W R."/>
        </authorList>
    </citation>
    <scope>NUCLEOTIDE SEQUENCE</scope>
</reference>
<dbReference type="SUPFAM" id="SSF140996">
    <property type="entry name" value="Hermes dimerisation domain"/>
    <property type="match status" value="1"/>
</dbReference>